<feature type="compositionally biased region" description="Polar residues" evidence="1">
    <location>
        <begin position="565"/>
        <end position="596"/>
    </location>
</feature>
<feature type="compositionally biased region" description="Low complexity" evidence="1">
    <location>
        <begin position="79"/>
        <end position="94"/>
    </location>
</feature>
<evidence type="ECO:0000256" key="1">
    <source>
        <dbReference type="SAM" id="MobiDB-lite"/>
    </source>
</evidence>
<sequence length="1005" mass="107522">MAKTSRSSFLSQPARAQPVRPEKGKDRASSGQSSSSLSDHISTMLQKQNVRLKRAETARKTARKTTGSRRVSTSDLIRAVQKPSSSSEVSSAATRVRRVSDRRFPRGRPPPSTDVIELTDSSGSARRRRARGDEPIIISSSDADTPPRQPQPSQTPNSRKAGPKRPPPPDAEVICISDSDDDNDIAPSPAAAVLPIQEPSPALPSSPPIVMESENEIVVDLEHQVLEDSYYELMEPESNFDEELARSELQRQTEELFSYIDLDPPEPNLADRIASPIAHDDCNAAEDPHVPAPDILTDSTLPSLEQATGTSSSDTVLVETTSQRIVVDTLSHLESSSGSKIPLVAPEVPSQTHATVPTIAKPSITWNYTPPTTNPFFARALTFNAKALKIPLPLVAQISNEPNATTFAAPAIVGSSTANILPKPLVYEQASDVPAASSHSVSSPSPVHLLPRDGDRSVLPPLANEAAVDTPQQLPQTESRDDISAPSIRSGQSSTCESAMKIPISMSDILAPPATAPPSSVPVPVPPRVQRPIKRVSLTELINKRREEHFKSHPSGECIDLTDDVSPSSGGRQAPSVSKPQGSVQPPHITSNNASSLPALVSARQPAPTVETRTPSIQEIRDLMRQRPSSSKLGISSAASNPSASSAASATSAFVPNISPPRSITSNSTSSSNQSSSMSSSRRKGRSIGMTSLEMFISPISDKSQPASTKKTTPPTVKRTPCNADVFRRIITPTAEMSVRSPSLSPSEGRRTRRVVRPPSLQGMGASADDAAAHLHDQPRALPEPLKDPGVTSTTSPFVIPAEGMIEVQSTCMHEDVPLLDDVIDDMLPSEDLQGVTESIGSLDLHEHSRSPEVDINVNQVGVSRSESICEDGYLEGIPVSAELMEYELESLEMLVDDVSAESVEQAPASVDERRDVDEEDGDVDMKGTGALAERMKARSMSMGVSGDSDQECLSVLMQLEASDGEEVQIIQFPSTAAGRCLRTLLQGSFLNLPCLPVSWASPAW</sequence>
<dbReference type="Proteomes" id="UP000714275">
    <property type="component" value="Unassembled WGS sequence"/>
</dbReference>
<feature type="compositionally biased region" description="Low complexity" evidence="1">
    <location>
        <begin position="660"/>
        <end position="680"/>
    </location>
</feature>
<comment type="caution">
    <text evidence="2">The sequence shown here is derived from an EMBL/GenBank/DDBJ whole genome shotgun (WGS) entry which is preliminary data.</text>
</comment>
<feature type="region of interest" description="Disordered" evidence="1">
    <location>
        <begin position="903"/>
        <end position="926"/>
    </location>
</feature>
<evidence type="ECO:0000313" key="2">
    <source>
        <dbReference type="EMBL" id="KAG1769297.1"/>
    </source>
</evidence>
<feature type="compositionally biased region" description="Low complexity" evidence="1">
    <location>
        <begin position="709"/>
        <end position="720"/>
    </location>
</feature>
<organism evidence="2 3">
    <name type="scientific">Suillus placidus</name>
    <dbReference type="NCBI Taxonomy" id="48579"/>
    <lineage>
        <taxon>Eukaryota</taxon>
        <taxon>Fungi</taxon>
        <taxon>Dikarya</taxon>
        <taxon>Basidiomycota</taxon>
        <taxon>Agaricomycotina</taxon>
        <taxon>Agaricomycetes</taxon>
        <taxon>Agaricomycetidae</taxon>
        <taxon>Boletales</taxon>
        <taxon>Suillineae</taxon>
        <taxon>Suillaceae</taxon>
        <taxon>Suillus</taxon>
    </lineage>
</organism>
<feature type="region of interest" description="Disordered" evidence="1">
    <location>
        <begin position="737"/>
        <end position="771"/>
    </location>
</feature>
<feature type="compositionally biased region" description="Low complexity" evidence="1">
    <location>
        <begin position="629"/>
        <end position="653"/>
    </location>
</feature>
<evidence type="ECO:0000313" key="3">
    <source>
        <dbReference type="Proteomes" id="UP000714275"/>
    </source>
</evidence>
<feature type="region of interest" description="Disordered" evidence="1">
    <location>
        <begin position="1"/>
        <end position="208"/>
    </location>
</feature>
<dbReference type="EMBL" id="JABBWD010000073">
    <property type="protein sequence ID" value="KAG1769297.1"/>
    <property type="molecule type" value="Genomic_DNA"/>
</dbReference>
<gene>
    <name evidence="2" type="ORF">EV702DRAFT_701929</name>
</gene>
<reference evidence="2" key="1">
    <citation type="journal article" date="2020" name="New Phytol.">
        <title>Comparative genomics reveals dynamic genome evolution in host specialist ectomycorrhizal fungi.</title>
        <authorList>
            <person name="Lofgren L.A."/>
            <person name="Nguyen N.H."/>
            <person name="Vilgalys R."/>
            <person name="Ruytinx J."/>
            <person name="Liao H.L."/>
            <person name="Branco S."/>
            <person name="Kuo A."/>
            <person name="LaButti K."/>
            <person name="Lipzen A."/>
            <person name="Andreopoulos W."/>
            <person name="Pangilinan J."/>
            <person name="Riley R."/>
            <person name="Hundley H."/>
            <person name="Na H."/>
            <person name="Barry K."/>
            <person name="Grigoriev I.V."/>
            <person name="Stajich J.E."/>
            <person name="Kennedy P.G."/>
        </authorList>
    </citation>
    <scope>NUCLEOTIDE SEQUENCE</scope>
    <source>
        <strain evidence="2">DOB743</strain>
    </source>
</reference>
<accession>A0A9P6ZKQ3</accession>
<name>A0A9P6ZKQ3_9AGAM</name>
<dbReference type="OrthoDB" id="2687178at2759"/>
<keyword evidence="3" id="KW-1185">Reference proteome</keyword>
<feature type="region of interest" description="Disordered" evidence="1">
    <location>
        <begin position="546"/>
        <end position="720"/>
    </location>
</feature>
<feature type="region of interest" description="Disordered" evidence="1">
    <location>
        <begin position="436"/>
        <end position="495"/>
    </location>
</feature>
<protein>
    <submittedName>
        <fullName evidence="2">Uncharacterized protein</fullName>
    </submittedName>
</protein>
<feature type="compositionally biased region" description="Low complexity" evidence="1">
    <location>
        <begin position="436"/>
        <end position="448"/>
    </location>
</feature>
<proteinExistence type="predicted"/>
<feature type="compositionally biased region" description="Low complexity" evidence="1">
    <location>
        <begin position="29"/>
        <end position="42"/>
    </location>
</feature>
<feature type="compositionally biased region" description="Polar residues" evidence="1">
    <location>
        <begin position="1"/>
        <end position="11"/>
    </location>
</feature>
<dbReference type="AlphaFoldDB" id="A0A9P6ZKQ3"/>